<gene>
    <name evidence="2" type="ORF">QN277_023654</name>
</gene>
<accession>A0AAE1JBY6</accession>
<sequence length="197" mass="22476">MDAIKTPRTLEVTVISGESLCIDQTPVTENVYVVVRTESLKCWSTKPAKQEVERLSSLWNEKLMVEVPLHAQSITFEVQCKTPRGMVRSVGLARIGIWDVIPKEDQCLEMLSYRLRNWEGRRSGIINFSVRVANNKEHDTEKELKDSKMMVNTGDLKAEIIGVHHQDMNSNTHNDNNGCVMGIPVNWWNYVAFVCDL</sequence>
<dbReference type="EMBL" id="JAWXYG010000007">
    <property type="protein sequence ID" value="KAK4266778.1"/>
    <property type="molecule type" value="Genomic_DNA"/>
</dbReference>
<comment type="caution">
    <text evidence="2">The sequence shown here is derived from an EMBL/GenBank/DDBJ whole genome shotgun (WGS) entry which is preliminary data.</text>
</comment>
<dbReference type="Pfam" id="PF00168">
    <property type="entry name" value="C2"/>
    <property type="match status" value="1"/>
</dbReference>
<dbReference type="SMART" id="SM00239">
    <property type="entry name" value="C2"/>
    <property type="match status" value="1"/>
</dbReference>
<dbReference type="InterPro" id="IPR000008">
    <property type="entry name" value="C2_dom"/>
</dbReference>
<evidence type="ECO:0000313" key="3">
    <source>
        <dbReference type="Proteomes" id="UP001293593"/>
    </source>
</evidence>
<dbReference type="InterPro" id="IPR035892">
    <property type="entry name" value="C2_domain_sf"/>
</dbReference>
<dbReference type="PANTHER" id="PTHR32246:SF74">
    <property type="entry name" value="BON1-ASSOCIATED-LIKE PROTEIN"/>
    <property type="match status" value="1"/>
</dbReference>
<name>A0AAE1JBY6_9FABA</name>
<reference evidence="2" key="1">
    <citation type="submission" date="2023-10" db="EMBL/GenBank/DDBJ databases">
        <title>Chromosome-level genome of the transformable northern wattle, Acacia crassicarpa.</title>
        <authorList>
            <person name="Massaro I."/>
            <person name="Sinha N.R."/>
            <person name="Poethig S."/>
            <person name="Leichty A.R."/>
        </authorList>
    </citation>
    <scope>NUCLEOTIDE SEQUENCE</scope>
    <source>
        <strain evidence="2">Acra3RX</strain>
        <tissue evidence="2">Leaf</tissue>
    </source>
</reference>
<dbReference type="Gene3D" id="2.60.40.150">
    <property type="entry name" value="C2 domain"/>
    <property type="match status" value="1"/>
</dbReference>
<dbReference type="PANTHER" id="PTHR32246">
    <property type="entry name" value="INGRESSION PROTEIN FIC1"/>
    <property type="match status" value="1"/>
</dbReference>
<evidence type="ECO:0000313" key="2">
    <source>
        <dbReference type="EMBL" id="KAK4266778.1"/>
    </source>
</evidence>
<dbReference type="Proteomes" id="UP001293593">
    <property type="component" value="Unassembled WGS sequence"/>
</dbReference>
<feature type="domain" description="C2" evidence="1">
    <location>
        <begin position="1"/>
        <end position="110"/>
    </location>
</feature>
<dbReference type="AlphaFoldDB" id="A0AAE1JBY6"/>
<dbReference type="PROSITE" id="PS50004">
    <property type="entry name" value="C2"/>
    <property type="match status" value="1"/>
</dbReference>
<protein>
    <recommendedName>
        <fullName evidence="1">C2 domain-containing protein</fullName>
    </recommendedName>
</protein>
<dbReference type="SUPFAM" id="SSF49562">
    <property type="entry name" value="C2 domain (Calcium/lipid-binding domain, CaLB)"/>
    <property type="match status" value="1"/>
</dbReference>
<keyword evidence="3" id="KW-1185">Reference proteome</keyword>
<organism evidence="2 3">
    <name type="scientific">Acacia crassicarpa</name>
    <name type="common">northern wattle</name>
    <dbReference type="NCBI Taxonomy" id="499986"/>
    <lineage>
        <taxon>Eukaryota</taxon>
        <taxon>Viridiplantae</taxon>
        <taxon>Streptophyta</taxon>
        <taxon>Embryophyta</taxon>
        <taxon>Tracheophyta</taxon>
        <taxon>Spermatophyta</taxon>
        <taxon>Magnoliopsida</taxon>
        <taxon>eudicotyledons</taxon>
        <taxon>Gunneridae</taxon>
        <taxon>Pentapetalae</taxon>
        <taxon>rosids</taxon>
        <taxon>fabids</taxon>
        <taxon>Fabales</taxon>
        <taxon>Fabaceae</taxon>
        <taxon>Caesalpinioideae</taxon>
        <taxon>mimosoid clade</taxon>
        <taxon>Acacieae</taxon>
        <taxon>Acacia</taxon>
    </lineage>
</organism>
<evidence type="ECO:0000259" key="1">
    <source>
        <dbReference type="PROSITE" id="PS50004"/>
    </source>
</evidence>
<proteinExistence type="predicted"/>